<organism evidence="7 8">
    <name type="scientific">Thermospira aquatica</name>
    <dbReference type="NCBI Taxonomy" id="2828656"/>
    <lineage>
        <taxon>Bacteria</taxon>
        <taxon>Pseudomonadati</taxon>
        <taxon>Spirochaetota</taxon>
        <taxon>Spirochaetia</taxon>
        <taxon>Brevinematales</taxon>
        <taxon>Thermospiraceae</taxon>
        <taxon>Thermospira</taxon>
    </lineage>
</organism>
<dbReference type="InterPro" id="IPR000601">
    <property type="entry name" value="PKD_dom"/>
</dbReference>
<name>A0AAX3BDG2_9SPIR</name>
<dbReference type="InterPro" id="IPR013784">
    <property type="entry name" value="Carb-bd-like_fold"/>
</dbReference>
<dbReference type="SUPFAM" id="SSF51445">
    <property type="entry name" value="(Trans)glycosidases"/>
    <property type="match status" value="1"/>
</dbReference>
<dbReference type="InterPro" id="IPR006047">
    <property type="entry name" value="GH13_cat_dom"/>
</dbReference>
<dbReference type="InterPro" id="IPR017853">
    <property type="entry name" value="GH"/>
</dbReference>
<dbReference type="RefSeq" id="WP_271435378.1">
    <property type="nucleotide sequence ID" value="NZ_CP073355.1"/>
</dbReference>
<dbReference type="Pfam" id="PF03423">
    <property type="entry name" value="CBM_25"/>
    <property type="match status" value="1"/>
</dbReference>
<dbReference type="CDD" id="cd11339">
    <property type="entry name" value="AmyAc_bac_CMD_like_2"/>
    <property type="match status" value="1"/>
</dbReference>
<evidence type="ECO:0000256" key="2">
    <source>
        <dbReference type="ARBA" id="ARBA00008061"/>
    </source>
</evidence>
<dbReference type="PROSITE" id="PS50093">
    <property type="entry name" value="PKD"/>
    <property type="match status" value="1"/>
</dbReference>
<dbReference type="SUPFAM" id="SSF51011">
    <property type="entry name" value="Glycosyl hydrolase domain"/>
    <property type="match status" value="1"/>
</dbReference>
<dbReference type="InterPro" id="IPR013780">
    <property type="entry name" value="Glyco_hydro_b"/>
</dbReference>
<dbReference type="InterPro" id="IPR013783">
    <property type="entry name" value="Ig-like_fold"/>
</dbReference>
<dbReference type="InterPro" id="IPR035986">
    <property type="entry name" value="PKD_dom_sf"/>
</dbReference>
<dbReference type="Pfam" id="PF00128">
    <property type="entry name" value="Alpha-amylase"/>
    <property type="match status" value="1"/>
</dbReference>
<dbReference type="Gene3D" id="3.20.20.80">
    <property type="entry name" value="Glycosidases"/>
    <property type="match status" value="2"/>
</dbReference>
<dbReference type="SMART" id="SM01065">
    <property type="entry name" value="CBM_2"/>
    <property type="match status" value="2"/>
</dbReference>
<dbReference type="Gene3D" id="2.60.40.1180">
    <property type="entry name" value="Golgi alpha-mannosidase II"/>
    <property type="match status" value="1"/>
</dbReference>
<accession>A0AAX3BDG2</accession>
<dbReference type="KEGG" id="taqu:KDW03_00100"/>
<comment type="cofactor">
    <cofactor evidence="1">
        <name>Ca(2+)</name>
        <dbReference type="ChEBI" id="CHEBI:29108"/>
    </cofactor>
</comment>
<dbReference type="PANTHER" id="PTHR10357:SF215">
    <property type="entry name" value="ALPHA-AMYLASE 1"/>
    <property type="match status" value="1"/>
</dbReference>
<gene>
    <name evidence="7" type="ORF">KDW03_00100</name>
</gene>
<evidence type="ECO:0000256" key="1">
    <source>
        <dbReference type="ARBA" id="ARBA00001913"/>
    </source>
</evidence>
<dbReference type="SMART" id="SM00632">
    <property type="entry name" value="Aamy_C"/>
    <property type="match status" value="1"/>
</dbReference>
<dbReference type="SUPFAM" id="SSF49299">
    <property type="entry name" value="PKD domain"/>
    <property type="match status" value="1"/>
</dbReference>
<dbReference type="SUPFAM" id="SSF49452">
    <property type="entry name" value="Starch-binding domain-like"/>
    <property type="match status" value="2"/>
</dbReference>
<dbReference type="Pfam" id="PF17957">
    <property type="entry name" value="Big_7"/>
    <property type="match status" value="1"/>
</dbReference>
<protein>
    <recommendedName>
        <fullName evidence="6">PKD domain-containing protein</fullName>
    </recommendedName>
</protein>
<dbReference type="PROSITE" id="PS51257">
    <property type="entry name" value="PROKAR_LIPOPROTEIN"/>
    <property type="match status" value="1"/>
</dbReference>
<dbReference type="GO" id="GO:2001070">
    <property type="term" value="F:starch binding"/>
    <property type="evidence" value="ECO:0007669"/>
    <property type="project" value="InterPro"/>
</dbReference>
<keyword evidence="3" id="KW-0479">Metal-binding</keyword>
<evidence type="ECO:0000259" key="6">
    <source>
        <dbReference type="PROSITE" id="PS50093"/>
    </source>
</evidence>
<reference evidence="7" key="1">
    <citation type="submission" date="2021-04" db="EMBL/GenBank/DDBJ databases">
        <authorList>
            <person name="Postec A."/>
        </authorList>
    </citation>
    <scope>NUCLEOTIDE SEQUENCE</scope>
    <source>
        <strain evidence="7">F1F22</strain>
    </source>
</reference>
<sequence>MKSRWLVGFFLGVLLLLFFGCQLTPLEVKEANEEAAKAPAIAYATFSSGYSVVRVTGSTPELSNWSATTAPALTLVSNQVWQGVIYLSAGSVSYKLVMNNAWDINRGLGSSSGTSLPQTVTSLAQGGGNISLSVPSNGYYTFTYFESQEKLTVTVASGGGNFVSQYTSVRVPGSTAELGSWSATTAPALTLVSNQVWQGVIYLSAGSVSYKLVMNNAWDINRGLGSSSGTSLPQTVTSLAQGGGNISLSIPASGKYEFIYYENEEKLVVRSLALVTNTNSIKVHYFRTGWSTVNIHYNNGLGWTTVPGQPMTAEGGNWYVREIPMYSNVLTFVFNNGSTWDNNNNMDYRTSYKEVWLSNGTMTTNNPNGPDTVRPVVTIVAPTNNAVAKTPTITIQGYVWDNRGVAGVYIKTNNGSFVLVDANSSNWSVIYDLPEGTNRVFVYAKDTAGLYSTTNSVVFRMLRIPTAILTASPASGTTSTLFYFNASNSWDEKDSFSQLRFRWDKDGNGTWDTAFLPTAAISLTFSSSGTKTVRVQVSNTAGNTAEDSVSLVVGSQPSGVDFREETIYFLITTRFYDGDPNNNYYNRDRIKPGDPHWRGDFKGLIQQLDYIKDLGFTAIWITPPFENRSGLDYHGYHIYDWTRVDPRLESPGATFQDLINAAHAKGLKIVMDVVVNHSSSYGIRGKVWLTRYPIKYFRPQGVPVTSTNWATSPYLYNLGDYKHPYREDNDNPVAPAWFRAYQTSDPRGTNVIYDQTTGALLNINDGGKFFGTFYPLTGSTVSGTTVNDWYHQAGYVQGGDWENPERLWVTSMAGDCIDLNTESEVVRNYINEAIYQYLDMGVDAIRLDTVKHVERNSLLNGFVNRWKAHKPDLFVFGENLVKGTGWGNLGWDNAPSRLRPWWYTRLGNDENNPNSGGDSGFSVLDFSLFSTFRDNVSKGSFSGIGGILAMDWVYGDATKLVTFLQNHDVGPDNDFTYRFKGEQWMAAAAYNLLWTIRGIPCLYYGEEIEFQKGAPQDIINATMTIDQTGRAYYGNNLTSSQIATTKSHPLYQHIKRLNQIRRAIPALQKAPMQQVNEWGSGMSFVRDYNNGESYVVVGLTIGSQQTITVSGVRNGTYRDAVTGNVITVNNGTITFTVKANSAGIYVLNGPGKIGVDGLYLR</sequence>
<evidence type="ECO:0000256" key="5">
    <source>
        <dbReference type="ARBA" id="ARBA00022837"/>
    </source>
</evidence>
<evidence type="ECO:0000313" key="7">
    <source>
        <dbReference type="EMBL" id="URA10245.1"/>
    </source>
</evidence>
<comment type="similarity">
    <text evidence="2">Belongs to the glycosyl hydrolase 13 family.</text>
</comment>
<evidence type="ECO:0000313" key="8">
    <source>
        <dbReference type="Proteomes" id="UP001056539"/>
    </source>
</evidence>
<dbReference type="CDD" id="cd00146">
    <property type="entry name" value="PKD"/>
    <property type="match status" value="1"/>
</dbReference>
<reference evidence="7" key="2">
    <citation type="submission" date="2022-06" db="EMBL/GenBank/DDBJ databases">
        <title>Thermospira aquatica gen. nov., sp. nov.</title>
        <authorList>
            <person name="Ben Ali Gam Z."/>
            <person name="Labat M."/>
        </authorList>
    </citation>
    <scope>NUCLEOTIDE SEQUENCE</scope>
    <source>
        <strain evidence="7">F1F22</strain>
    </source>
</reference>
<dbReference type="Gene3D" id="2.60.40.10">
    <property type="entry name" value="Immunoglobulins"/>
    <property type="match status" value="5"/>
</dbReference>
<evidence type="ECO:0000256" key="4">
    <source>
        <dbReference type="ARBA" id="ARBA00022729"/>
    </source>
</evidence>
<dbReference type="Proteomes" id="UP001056539">
    <property type="component" value="Chromosome"/>
</dbReference>
<dbReference type="AlphaFoldDB" id="A0AAX3BDG2"/>
<proteinExistence type="inferred from homology"/>
<dbReference type="SMART" id="SM00642">
    <property type="entry name" value="Aamy"/>
    <property type="match status" value="1"/>
</dbReference>
<keyword evidence="8" id="KW-1185">Reference proteome</keyword>
<dbReference type="InterPro" id="IPR002044">
    <property type="entry name" value="CBM20"/>
</dbReference>
<dbReference type="GO" id="GO:0005975">
    <property type="term" value="P:carbohydrate metabolic process"/>
    <property type="evidence" value="ECO:0007669"/>
    <property type="project" value="InterPro"/>
</dbReference>
<dbReference type="PANTHER" id="PTHR10357">
    <property type="entry name" value="ALPHA-AMYLASE FAMILY MEMBER"/>
    <property type="match status" value="1"/>
</dbReference>
<keyword evidence="4" id="KW-0732">Signal</keyword>
<dbReference type="EMBL" id="CP073355">
    <property type="protein sequence ID" value="URA10245.1"/>
    <property type="molecule type" value="Genomic_DNA"/>
</dbReference>
<feature type="domain" description="PKD" evidence="6">
    <location>
        <begin position="465"/>
        <end position="553"/>
    </location>
</feature>
<keyword evidence="5" id="KW-0106">Calcium</keyword>
<evidence type="ECO:0000256" key="3">
    <source>
        <dbReference type="ARBA" id="ARBA00022723"/>
    </source>
</evidence>
<dbReference type="InterPro" id="IPR005085">
    <property type="entry name" value="CBM25"/>
</dbReference>
<dbReference type="SMART" id="SM01066">
    <property type="entry name" value="CBM_25"/>
    <property type="match status" value="1"/>
</dbReference>
<dbReference type="GO" id="GO:0046872">
    <property type="term" value="F:metal ion binding"/>
    <property type="evidence" value="ECO:0007669"/>
    <property type="project" value="UniProtKB-KW"/>
</dbReference>
<dbReference type="InterPro" id="IPR031319">
    <property type="entry name" value="A-amylase_C"/>
</dbReference>